<dbReference type="GO" id="GO:0015074">
    <property type="term" value="P:DNA integration"/>
    <property type="evidence" value="ECO:0007669"/>
    <property type="project" value="InterPro"/>
</dbReference>
<dbReference type="GO" id="GO:0006310">
    <property type="term" value="P:DNA recombination"/>
    <property type="evidence" value="ECO:0007669"/>
    <property type="project" value="UniProtKB-KW"/>
</dbReference>
<keyword evidence="1" id="KW-0233">DNA recombination</keyword>
<dbReference type="GO" id="GO:0003677">
    <property type="term" value="F:DNA binding"/>
    <property type="evidence" value="ECO:0007669"/>
    <property type="project" value="InterPro"/>
</dbReference>
<dbReference type="Pfam" id="PF00589">
    <property type="entry name" value="Phage_integrase"/>
    <property type="match status" value="1"/>
</dbReference>
<dbReference type="InterPro" id="IPR011010">
    <property type="entry name" value="DNA_brk_join_enz"/>
</dbReference>
<evidence type="ECO:0000256" key="1">
    <source>
        <dbReference type="ARBA" id="ARBA00023172"/>
    </source>
</evidence>
<dbReference type="Proteomes" id="UP000001572">
    <property type="component" value="Chromosome"/>
</dbReference>
<dbReference type="PANTHER" id="PTHR30349">
    <property type="entry name" value="PHAGE INTEGRASE-RELATED"/>
    <property type="match status" value="1"/>
</dbReference>
<sequence length="521" mass="61480">MSMNKLEEQETGQLYAKSINYNEIIIGNSRFCDDIWDLTPLMESTNIHPCRKKIKFLNIESEDMKFTAKQYTYYKLGQISPRTVLEKIRTCLSTFIKFAKLKKFNSFAQVDKVVFYEYVDWLQNSYRIQTGKNNGMQLSRSTGYKKSQCIEEIIKVGQIKGWNVCHFNFTQMNSWEQWKPDEGKRDRKYKPIPENVFNRILDCAINKEKNIITKAAIIIQSQTGLRISEVLSIKENCIQSTDNNSYYLEVQISKTVKGEPENHKVFVNELVVNAVRELEESTKELRRNSGLRELFIFKRYGIVVVNPEKFTNDHLSRFIKRWNIIDDEGKLYGLRSHQFRATLVRELIKKQIPLAYIMKHFNHVSIEMTAHYLTLSQKEIKEMYADMILRPQSKLGGIKANELKTSLQKEFKGKTVKEVNEIIEKLSNSMNFNPLPTGVCLYDFRRGNCTDGDGCFIYNCPNYITEVRFYPVLKMELELIEKEMDKLKSLGRERDWQRVYIKWECLKPLVDELEEQYHERK</sequence>
<dbReference type="InterPro" id="IPR013762">
    <property type="entry name" value="Integrase-like_cat_sf"/>
</dbReference>
<dbReference type="HOGENOM" id="CLU_522384_0_0_9"/>
<feature type="domain" description="Tyr recombinase" evidence="2">
    <location>
        <begin position="187"/>
        <end position="385"/>
    </location>
</feature>
<dbReference type="InterPro" id="IPR050090">
    <property type="entry name" value="Tyrosine_recombinase_XerCD"/>
</dbReference>
<protein>
    <submittedName>
        <fullName evidence="3">Phage integrase family protein</fullName>
    </submittedName>
</protein>
<evidence type="ECO:0000259" key="2">
    <source>
        <dbReference type="PROSITE" id="PS51898"/>
    </source>
</evidence>
<dbReference type="Gene3D" id="1.10.443.10">
    <property type="entry name" value="Intergrase catalytic core"/>
    <property type="match status" value="1"/>
</dbReference>
<dbReference type="SUPFAM" id="SSF56349">
    <property type="entry name" value="DNA breaking-rejoining enzymes"/>
    <property type="match status" value="1"/>
</dbReference>
<dbReference type="InterPro" id="IPR002104">
    <property type="entry name" value="Integrase_catalytic"/>
</dbReference>
<evidence type="ECO:0000313" key="4">
    <source>
        <dbReference type="Proteomes" id="UP000001572"/>
    </source>
</evidence>
<dbReference type="AlphaFoldDB" id="A6TNK6"/>
<dbReference type="KEGG" id="amt:Amet_1595"/>
<gene>
    <name evidence="3" type="ordered locus">Amet_1595</name>
</gene>
<accession>A6TNK6</accession>
<dbReference type="PROSITE" id="PS51898">
    <property type="entry name" value="TYR_RECOMBINASE"/>
    <property type="match status" value="1"/>
</dbReference>
<proteinExistence type="predicted"/>
<dbReference type="PANTHER" id="PTHR30349:SF86">
    <property type="entry name" value="INTEGRASE_RECOMBINASE AQ_AA09-RELATED"/>
    <property type="match status" value="1"/>
</dbReference>
<evidence type="ECO:0000313" key="3">
    <source>
        <dbReference type="EMBL" id="ABR47774.1"/>
    </source>
</evidence>
<reference evidence="4" key="1">
    <citation type="journal article" date="2016" name="Genome Announc.">
        <title>Complete genome sequence of Alkaliphilus metalliredigens strain QYMF, an alkaliphilic and metal-reducing bacterium isolated from borax-contaminated leachate ponds.</title>
        <authorList>
            <person name="Hwang C."/>
            <person name="Copeland A."/>
            <person name="Lucas S."/>
            <person name="Lapidus A."/>
            <person name="Barry K."/>
            <person name="Detter J.C."/>
            <person name="Glavina Del Rio T."/>
            <person name="Hammon N."/>
            <person name="Israni S."/>
            <person name="Dalin E."/>
            <person name="Tice H."/>
            <person name="Pitluck S."/>
            <person name="Chertkov O."/>
            <person name="Brettin T."/>
            <person name="Bruce D."/>
            <person name="Han C."/>
            <person name="Schmutz J."/>
            <person name="Larimer F."/>
            <person name="Land M.L."/>
            <person name="Hauser L."/>
            <person name="Kyrpides N."/>
            <person name="Mikhailova N."/>
            <person name="Ye Q."/>
            <person name="Zhou J."/>
            <person name="Richardson P."/>
            <person name="Fields M.W."/>
        </authorList>
    </citation>
    <scope>NUCLEOTIDE SEQUENCE [LARGE SCALE GENOMIC DNA]</scope>
    <source>
        <strain evidence="4">QYMF</strain>
    </source>
</reference>
<keyword evidence="4" id="KW-1185">Reference proteome</keyword>
<name>A6TNK6_ALKMQ</name>
<dbReference type="EMBL" id="CP000724">
    <property type="protein sequence ID" value="ABR47774.1"/>
    <property type="molecule type" value="Genomic_DNA"/>
</dbReference>
<dbReference type="eggNOG" id="COG0582">
    <property type="taxonomic scope" value="Bacteria"/>
</dbReference>
<dbReference type="STRING" id="293826.Amet_1595"/>
<organism evidence="3 4">
    <name type="scientific">Alkaliphilus metalliredigens (strain QYMF)</name>
    <dbReference type="NCBI Taxonomy" id="293826"/>
    <lineage>
        <taxon>Bacteria</taxon>
        <taxon>Bacillati</taxon>
        <taxon>Bacillota</taxon>
        <taxon>Clostridia</taxon>
        <taxon>Peptostreptococcales</taxon>
        <taxon>Natronincolaceae</taxon>
        <taxon>Alkaliphilus</taxon>
    </lineage>
</organism>
<dbReference type="CDD" id="cd00397">
    <property type="entry name" value="DNA_BRE_C"/>
    <property type="match status" value="1"/>
</dbReference>